<comment type="caution">
    <text evidence="1">The sequence shown here is derived from an EMBL/GenBank/DDBJ whole genome shotgun (WGS) entry which is preliminary data.</text>
</comment>
<sequence>IPPLNFLGAFSEPFEAKLHVNICTVDDAKVWLDEFSNLHKSPGKAETRAKNKK</sequence>
<evidence type="ECO:0000313" key="1">
    <source>
        <dbReference type="EMBL" id="CAG8732251.1"/>
    </source>
</evidence>
<dbReference type="Proteomes" id="UP000789508">
    <property type="component" value="Unassembled WGS sequence"/>
</dbReference>
<proteinExistence type="predicted"/>
<dbReference type="AlphaFoldDB" id="A0A9N9IE30"/>
<reference evidence="1" key="1">
    <citation type="submission" date="2021-06" db="EMBL/GenBank/DDBJ databases">
        <authorList>
            <person name="Kallberg Y."/>
            <person name="Tangrot J."/>
            <person name="Rosling A."/>
        </authorList>
    </citation>
    <scope>NUCLEOTIDE SEQUENCE</scope>
    <source>
        <strain evidence="1">FL130A</strain>
    </source>
</reference>
<name>A0A9N9IE30_9GLOM</name>
<gene>
    <name evidence="1" type="ORF">ALEPTO_LOCUS12668</name>
</gene>
<organism evidence="1 2">
    <name type="scientific">Ambispora leptoticha</name>
    <dbReference type="NCBI Taxonomy" id="144679"/>
    <lineage>
        <taxon>Eukaryota</taxon>
        <taxon>Fungi</taxon>
        <taxon>Fungi incertae sedis</taxon>
        <taxon>Mucoromycota</taxon>
        <taxon>Glomeromycotina</taxon>
        <taxon>Glomeromycetes</taxon>
        <taxon>Archaeosporales</taxon>
        <taxon>Ambisporaceae</taxon>
        <taxon>Ambispora</taxon>
    </lineage>
</organism>
<evidence type="ECO:0000313" key="2">
    <source>
        <dbReference type="Proteomes" id="UP000789508"/>
    </source>
</evidence>
<accession>A0A9N9IE30</accession>
<protein>
    <submittedName>
        <fullName evidence="1">5426_t:CDS:1</fullName>
    </submittedName>
</protein>
<keyword evidence="2" id="KW-1185">Reference proteome</keyword>
<feature type="non-terminal residue" evidence="1">
    <location>
        <position position="53"/>
    </location>
</feature>
<dbReference type="EMBL" id="CAJVPS010031048">
    <property type="protein sequence ID" value="CAG8732251.1"/>
    <property type="molecule type" value="Genomic_DNA"/>
</dbReference>
<dbReference type="OrthoDB" id="2461182at2759"/>